<dbReference type="GO" id="GO:0031490">
    <property type="term" value="F:chromatin DNA binding"/>
    <property type="evidence" value="ECO:0007669"/>
    <property type="project" value="InterPro"/>
</dbReference>
<protein>
    <submittedName>
        <fullName evidence="1">Uncharacterized protein</fullName>
    </submittedName>
</protein>
<gene>
    <name evidence="1" type="ORF">ANE_LOCUS1915</name>
</gene>
<dbReference type="PANTHER" id="PTHR33137:SF4">
    <property type="entry name" value="MEDIATOR OF RNA POLYMERASE II TRANSCRIPTION SUBUNIT 15A-RELATED"/>
    <property type="match status" value="1"/>
</dbReference>
<name>A0A565APY6_9BRAS</name>
<comment type="caution">
    <text evidence="1">The sequence shown here is derived from an EMBL/GenBank/DDBJ whole genome shotgun (WGS) entry which is preliminary data.</text>
</comment>
<keyword evidence="2" id="KW-1185">Reference proteome</keyword>
<proteinExistence type="predicted"/>
<dbReference type="AlphaFoldDB" id="A0A565APY6"/>
<dbReference type="Proteomes" id="UP000489600">
    <property type="component" value="Unassembled WGS sequence"/>
</dbReference>
<reference evidence="1" key="1">
    <citation type="submission" date="2019-07" db="EMBL/GenBank/DDBJ databases">
        <authorList>
            <person name="Dittberner H."/>
        </authorList>
    </citation>
    <scope>NUCLEOTIDE SEQUENCE [LARGE SCALE GENOMIC DNA]</scope>
</reference>
<accession>A0A565APY6</accession>
<evidence type="ECO:0000313" key="2">
    <source>
        <dbReference type="Proteomes" id="UP000489600"/>
    </source>
</evidence>
<organism evidence="1 2">
    <name type="scientific">Arabis nemorensis</name>
    <dbReference type="NCBI Taxonomy" id="586526"/>
    <lineage>
        <taxon>Eukaryota</taxon>
        <taxon>Viridiplantae</taxon>
        <taxon>Streptophyta</taxon>
        <taxon>Embryophyta</taxon>
        <taxon>Tracheophyta</taxon>
        <taxon>Spermatophyta</taxon>
        <taxon>Magnoliopsida</taxon>
        <taxon>eudicotyledons</taxon>
        <taxon>Gunneridae</taxon>
        <taxon>Pentapetalae</taxon>
        <taxon>rosids</taxon>
        <taxon>malvids</taxon>
        <taxon>Brassicales</taxon>
        <taxon>Brassicaceae</taxon>
        <taxon>Arabideae</taxon>
        <taxon>Arabis</taxon>
    </lineage>
</organism>
<dbReference type="OrthoDB" id="1912459at2759"/>
<dbReference type="InterPro" id="IPR044661">
    <property type="entry name" value="MED15a/b/c-like"/>
</dbReference>
<sequence>MANASGSNWQEDVYQKINSMKDIYLPALHDIHKRFTTRLQQEQFLPEQQRKITNDVKLGPFMTMLERMIQLLSVSKSNIQPVLKDKVDGYEKTIADLLNCHKQILEKRGQSSQTK</sequence>
<evidence type="ECO:0000313" key="1">
    <source>
        <dbReference type="EMBL" id="VVA91470.1"/>
    </source>
</evidence>
<dbReference type="GO" id="GO:0003713">
    <property type="term" value="F:transcription coactivator activity"/>
    <property type="evidence" value="ECO:0007669"/>
    <property type="project" value="InterPro"/>
</dbReference>
<dbReference type="EMBL" id="CABITT030000001">
    <property type="protein sequence ID" value="VVA91470.1"/>
    <property type="molecule type" value="Genomic_DNA"/>
</dbReference>
<dbReference type="PANTHER" id="PTHR33137">
    <property type="entry name" value="MEDIATOR OF RNA POLYMERASE II TRANSCRIPTION SUBUNIT 15A-RELATED"/>
    <property type="match status" value="1"/>
</dbReference>